<organism evidence="8 9">
    <name type="scientific">Botrimarina hoheduenensis</name>
    <dbReference type="NCBI Taxonomy" id="2528000"/>
    <lineage>
        <taxon>Bacteria</taxon>
        <taxon>Pseudomonadati</taxon>
        <taxon>Planctomycetota</taxon>
        <taxon>Planctomycetia</taxon>
        <taxon>Pirellulales</taxon>
        <taxon>Lacipirellulaceae</taxon>
        <taxon>Botrimarina</taxon>
    </lineage>
</organism>
<proteinExistence type="predicted"/>
<evidence type="ECO:0000256" key="5">
    <source>
        <dbReference type="ARBA" id="ARBA00023136"/>
    </source>
</evidence>
<keyword evidence="9" id="KW-1185">Reference proteome</keyword>
<keyword evidence="5 7" id="KW-0472">Membrane</keyword>
<reference evidence="8 9" key="1">
    <citation type="submission" date="2019-02" db="EMBL/GenBank/DDBJ databases">
        <title>Deep-cultivation of Planctomycetes and their phenomic and genomic characterization uncovers novel biology.</title>
        <authorList>
            <person name="Wiegand S."/>
            <person name="Jogler M."/>
            <person name="Boedeker C."/>
            <person name="Pinto D."/>
            <person name="Vollmers J."/>
            <person name="Rivas-Marin E."/>
            <person name="Kohn T."/>
            <person name="Peeters S.H."/>
            <person name="Heuer A."/>
            <person name="Rast P."/>
            <person name="Oberbeckmann S."/>
            <person name="Bunk B."/>
            <person name="Jeske O."/>
            <person name="Meyerdierks A."/>
            <person name="Storesund J.E."/>
            <person name="Kallscheuer N."/>
            <person name="Luecker S."/>
            <person name="Lage O.M."/>
            <person name="Pohl T."/>
            <person name="Merkel B.J."/>
            <person name="Hornburger P."/>
            <person name="Mueller R.-W."/>
            <person name="Bruemmer F."/>
            <person name="Labrenz M."/>
            <person name="Spormann A.M."/>
            <person name="Op Den Camp H."/>
            <person name="Overmann J."/>
            <person name="Amann R."/>
            <person name="Jetten M.S.M."/>
            <person name="Mascher T."/>
            <person name="Medema M.H."/>
            <person name="Devos D.P."/>
            <person name="Kaster A.-K."/>
            <person name="Ovreas L."/>
            <person name="Rohde M."/>
            <person name="Galperin M.Y."/>
            <person name="Jogler C."/>
        </authorList>
    </citation>
    <scope>NUCLEOTIDE SEQUENCE [LARGE SCALE GENOMIC DNA]</scope>
    <source>
        <strain evidence="8 9">Pla111</strain>
    </source>
</reference>
<evidence type="ECO:0000313" key="8">
    <source>
        <dbReference type="EMBL" id="TWT48584.1"/>
    </source>
</evidence>
<evidence type="ECO:0000256" key="3">
    <source>
        <dbReference type="ARBA" id="ARBA00022692"/>
    </source>
</evidence>
<keyword evidence="4 7" id="KW-1133">Transmembrane helix</keyword>
<comment type="caution">
    <text evidence="8">The sequence shown here is derived from an EMBL/GenBank/DDBJ whole genome shotgun (WGS) entry which is preliminary data.</text>
</comment>
<keyword evidence="3 7" id="KW-0812">Transmembrane</keyword>
<feature type="transmembrane region" description="Helical" evidence="7">
    <location>
        <begin position="186"/>
        <end position="211"/>
    </location>
</feature>
<evidence type="ECO:0000256" key="4">
    <source>
        <dbReference type="ARBA" id="ARBA00022989"/>
    </source>
</evidence>
<name>A0A5C5WD43_9BACT</name>
<dbReference type="Proteomes" id="UP000318995">
    <property type="component" value="Unassembled WGS sequence"/>
</dbReference>
<dbReference type="EMBL" id="SJPH01000001">
    <property type="protein sequence ID" value="TWT48584.1"/>
    <property type="molecule type" value="Genomic_DNA"/>
</dbReference>
<accession>A0A5C5WD43</accession>
<dbReference type="PANTHER" id="PTHR40277:SF1">
    <property type="entry name" value="BLL5419 PROTEIN"/>
    <property type="match status" value="1"/>
</dbReference>
<comment type="subcellular location">
    <subcellularLocation>
        <location evidence="1">Cell membrane</location>
        <topology evidence="1">Multi-pass membrane protein</topology>
    </subcellularLocation>
</comment>
<feature type="transmembrane region" description="Helical" evidence="7">
    <location>
        <begin position="38"/>
        <end position="57"/>
    </location>
</feature>
<protein>
    <recommendedName>
        <fullName evidence="10">Flippase-like domain-containing protein</fullName>
    </recommendedName>
</protein>
<keyword evidence="2" id="KW-1003">Cell membrane</keyword>
<dbReference type="AlphaFoldDB" id="A0A5C5WD43"/>
<feature type="transmembrane region" description="Helical" evidence="7">
    <location>
        <begin position="78"/>
        <end position="96"/>
    </location>
</feature>
<evidence type="ECO:0000256" key="1">
    <source>
        <dbReference type="ARBA" id="ARBA00004651"/>
    </source>
</evidence>
<dbReference type="PANTHER" id="PTHR40277">
    <property type="entry name" value="BLL5419 PROTEIN"/>
    <property type="match status" value="1"/>
</dbReference>
<evidence type="ECO:0000256" key="2">
    <source>
        <dbReference type="ARBA" id="ARBA00022475"/>
    </source>
</evidence>
<dbReference type="NCBIfam" id="TIGR00374">
    <property type="entry name" value="flippase-like domain"/>
    <property type="match status" value="1"/>
</dbReference>
<feature type="transmembrane region" description="Helical" evidence="7">
    <location>
        <begin position="250"/>
        <end position="272"/>
    </location>
</feature>
<evidence type="ECO:0000313" key="9">
    <source>
        <dbReference type="Proteomes" id="UP000318995"/>
    </source>
</evidence>
<dbReference type="GO" id="GO:0005886">
    <property type="term" value="C:plasma membrane"/>
    <property type="evidence" value="ECO:0007669"/>
    <property type="project" value="UniProtKB-SubCell"/>
</dbReference>
<feature type="region of interest" description="Disordered" evidence="6">
    <location>
        <begin position="362"/>
        <end position="391"/>
    </location>
</feature>
<evidence type="ECO:0000256" key="7">
    <source>
        <dbReference type="SAM" id="Phobius"/>
    </source>
</evidence>
<dbReference type="InterPro" id="IPR022791">
    <property type="entry name" value="L-PG_synthase/AglD"/>
</dbReference>
<evidence type="ECO:0000256" key="6">
    <source>
        <dbReference type="SAM" id="MobiDB-lite"/>
    </source>
</evidence>
<sequence>MLELPALRRPVNAAPALPPPLRPIFVKPSPEIAGRGRLWIPAVQLLIGLTILLLLLWQAASHEALADLTRGQKSGAGIAGAAGLLIGSVGLSFLRWRLIAGAAGLEMSVSEAFRLGAAGFATNFVALGNIGGDVVKAALLAHRRRGQRALAVSTVVVDRAMGLLALLLFASAGILAGGVFTGDRPLALRAMAHASLAITVVAILCFALAIAPGRPLWRLASWVRRIPRIGRLLGQAALLIDAYRHGRLRLMAALGVGLMTDAAFVLSFYTIAKSLPLDSPGLAEHFVIVPLGLIAGALPISPSGLGTVEATVDLLYQSLGKAVPAGHGSLVAFAHRLLMLGVGAVAVVYYLASGTRDRAASAISEDNKTTAVEGSGTAEPIATPAASRQTV</sequence>
<feature type="transmembrane region" description="Helical" evidence="7">
    <location>
        <begin position="160"/>
        <end position="180"/>
    </location>
</feature>
<dbReference type="OrthoDB" id="279916at2"/>
<feature type="transmembrane region" description="Helical" evidence="7">
    <location>
        <begin position="116"/>
        <end position="139"/>
    </location>
</feature>
<evidence type="ECO:0008006" key="10">
    <source>
        <dbReference type="Google" id="ProtNLM"/>
    </source>
</evidence>
<feature type="transmembrane region" description="Helical" evidence="7">
    <location>
        <begin position="333"/>
        <end position="352"/>
    </location>
</feature>
<gene>
    <name evidence="8" type="ORF">Pla111_03580</name>
</gene>
<dbReference type="Pfam" id="PF03706">
    <property type="entry name" value="LPG_synthase_TM"/>
    <property type="match status" value="1"/>
</dbReference>